<feature type="transmembrane region" description="Helical" evidence="1">
    <location>
        <begin position="6"/>
        <end position="28"/>
    </location>
</feature>
<reference evidence="3 4" key="1">
    <citation type="submission" date="2015-02" db="EMBL/GenBank/DDBJ databases">
        <title>Evolution of amylase-binding proteins of oral streptococcal species.</title>
        <authorList>
            <person name="Haase E.M."/>
        </authorList>
    </citation>
    <scope>NUCLEOTIDE SEQUENCE [LARGE SCALE GENOMIC DNA]</scope>
    <source>
        <strain evidence="3 4">G9B</strain>
    </source>
</reference>
<dbReference type="EMBL" id="JYGL01000002">
    <property type="protein sequence ID" value="KJQ56308.1"/>
    <property type="molecule type" value="Genomic_DNA"/>
</dbReference>
<proteinExistence type="predicted"/>
<dbReference type="Pfam" id="PF12158">
    <property type="entry name" value="DUF3592"/>
    <property type="match status" value="1"/>
</dbReference>
<evidence type="ECO:0000313" key="3">
    <source>
        <dbReference type="EMBL" id="KJQ56308.1"/>
    </source>
</evidence>
<accession>A0AAW3H4U0</accession>
<protein>
    <recommendedName>
        <fullName evidence="2">DUF3592 domain-containing protein</fullName>
    </recommendedName>
</protein>
<comment type="caution">
    <text evidence="3">The sequence shown here is derived from an EMBL/GenBank/DDBJ whole genome shotgun (WGS) entry which is preliminary data.</text>
</comment>
<organism evidence="3 4">
    <name type="scientific">Streptococcus gordonii</name>
    <dbReference type="NCBI Taxonomy" id="1302"/>
    <lineage>
        <taxon>Bacteria</taxon>
        <taxon>Bacillati</taxon>
        <taxon>Bacillota</taxon>
        <taxon>Bacilli</taxon>
        <taxon>Lactobacillales</taxon>
        <taxon>Streptococcaceae</taxon>
        <taxon>Streptococcus</taxon>
    </lineage>
</organism>
<keyword evidence="1" id="KW-0812">Transmembrane</keyword>
<evidence type="ECO:0000259" key="2">
    <source>
        <dbReference type="Pfam" id="PF12158"/>
    </source>
</evidence>
<dbReference type="Proteomes" id="UP000033658">
    <property type="component" value="Unassembled WGS sequence"/>
</dbReference>
<evidence type="ECO:0000313" key="4">
    <source>
        <dbReference type="Proteomes" id="UP000033658"/>
    </source>
</evidence>
<feature type="transmembrane region" description="Helical" evidence="1">
    <location>
        <begin position="154"/>
        <end position="177"/>
    </location>
</feature>
<evidence type="ECO:0000256" key="1">
    <source>
        <dbReference type="SAM" id="Phobius"/>
    </source>
</evidence>
<name>A0AAW3H4U0_STRGN</name>
<keyword evidence="1" id="KW-1133">Transmembrane helix</keyword>
<feature type="domain" description="DUF3592" evidence="2">
    <location>
        <begin position="117"/>
        <end position="144"/>
    </location>
</feature>
<dbReference type="AlphaFoldDB" id="A0AAW3H4U0"/>
<keyword evidence="1" id="KW-0472">Membrane</keyword>
<dbReference type="InterPro" id="IPR021994">
    <property type="entry name" value="DUF3592"/>
</dbReference>
<gene>
    <name evidence="3" type="ORF">TZ86_01643</name>
</gene>
<sequence>MPVYIIFLFAIGGGTLYFLTVFFIFFYISKRFARRKILSTERVDGIVVGYAYAKQVIPPIVEYIVDGKAYKRQLEYCWTVVKSAPWLNRKAVADTPDLLSENLVISRNSIVSYTNVLEEAFPKGSTMTVWYNPQNPKESYVERFCNKDKLYKKLALLFLIIYIIYLIVFITLTILSIRYNWKTN</sequence>
<dbReference type="RefSeq" id="WP_011999618.1">
    <property type="nucleotide sequence ID" value="NZ_CP046328.1"/>
</dbReference>